<reference evidence="1" key="2">
    <citation type="journal article" date="2021" name="Microbiome">
        <title>Successional dynamics and alternative stable states in a saline activated sludge microbial community over 9 years.</title>
        <authorList>
            <person name="Wang Y."/>
            <person name="Ye J."/>
            <person name="Ju F."/>
            <person name="Liu L."/>
            <person name="Boyd J.A."/>
            <person name="Deng Y."/>
            <person name="Parks D.H."/>
            <person name="Jiang X."/>
            <person name="Yin X."/>
            <person name="Woodcroft B.J."/>
            <person name="Tyson G.W."/>
            <person name="Hugenholtz P."/>
            <person name="Polz M.F."/>
            <person name="Zhang T."/>
        </authorList>
    </citation>
    <scope>NUCLEOTIDE SEQUENCE</scope>
    <source>
        <strain evidence="1">HKST-UBA01</strain>
    </source>
</reference>
<dbReference type="Gene3D" id="2.20.25.90">
    <property type="entry name" value="ADC-like domains"/>
    <property type="match status" value="1"/>
</dbReference>
<reference evidence="1" key="1">
    <citation type="submission" date="2020-04" db="EMBL/GenBank/DDBJ databases">
        <authorList>
            <person name="Zhang T."/>
        </authorList>
    </citation>
    <scope>NUCLEOTIDE SEQUENCE</scope>
    <source>
        <strain evidence="1">HKST-UBA01</strain>
    </source>
</reference>
<dbReference type="SUPFAM" id="SSF53706">
    <property type="entry name" value="Formate dehydrogenase/DMSO reductase, domains 1-3"/>
    <property type="match status" value="1"/>
</dbReference>
<dbReference type="PANTHER" id="PTHR42783">
    <property type="entry name" value="GLUTAMATE SYNTHASE [NADPH] SMALL CHAIN"/>
    <property type="match status" value="1"/>
</dbReference>
<dbReference type="NCBIfam" id="TIGR04519">
    <property type="entry name" value="MoCo_extend_TAT"/>
    <property type="match status" value="1"/>
</dbReference>
<evidence type="ECO:0000313" key="2">
    <source>
        <dbReference type="Proteomes" id="UP000697710"/>
    </source>
</evidence>
<dbReference type="InterPro" id="IPR030948">
    <property type="entry name" value="TAT_var_transloc_signal_dom"/>
</dbReference>
<gene>
    <name evidence="1" type="ORF">KC729_10660</name>
</gene>
<evidence type="ECO:0000313" key="1">
    <source>
        <dbReference type="EMBL" id="MCA9728135.1"/>
    </source>
</evidence>
<protein>
    <submittedName>
        <fullName evidence="1">TAT-variant-translocated molybdopterin oxidoreductase</fullName>
    </submittedName>
</protein>
<name>A0A956M1C1_UNCEI</name>
<dbReference type="AlphaFoldDB" id="A0A956M1C1"/>
<sequence length="388" mass="41847">MPSMKTEIAQKTGRDYWRSLEEYAQTDEFAQMMRRDFPSVAPEGLTDGSRRDFLKLMGASLAMAGLTGCSWPEEKILPFTNRPEGRLPGVPVYYATSMELGGVGRGLLVKSYDGRPIKIEGNPQHPESQGASDVLSQASVLDLYDPDRQQTIEERQGGTGYSRAWADFDAAARQAMRGHRGQGGRGLAVLAESSSSPTLLRLRERLQAELPAARWAEWEPVTHDVVREATTAAFGQPMRLHPAFERAEVVLSLDHDFLVSDPVSVRYAFDWAQGRQVRGGHMSRVYAAETLFSATGGVADHRVAIPASEMPGLAAEVAAALLAAGASGNALTALAGTIQAAGREGKHAAFAKRAAADLMQHRGRCLVTAGSRQPVAVHLLALAMNEAL</sequence>
<comment type="caution">
    <text evidence="1">The sequence shown here is derived from an EMBL/GenBank/DDBJ whole genome shotgun (WGS) entry which is preliminary data.</text>
</comment>
<accession>A0A956M1C1</accession>
<dbReference type="EMBL" id="JAGQHR010000307">
    <property type="protein sequence ID" value="MCA9728135.1"/>
    <property type="molecule type" value="Genomic_DNA"/>
</dbReference>
<dbReference type="Proteomes" id="UP000697710">
    <property type="component" value="Unassembled WGS sequence"/>
</dbReference>
<dbReference type="PANTHER" id="PTHR42783:SF3">
    <property type="entry name" value="GLUTAMATE SYNTHASE [NADPH] SMALL CHAIN-RELATED"/>
    <property type="match status" value="1"/>
</dbReference>
<feature type="non-terminal residue" evidence="1">
    <location>
        <position position="388"/>
    </location>
</feature>
<proteinExistence type="predicted"/>
<organism evidence="1 2">
    <name type="scientific">Eiseniibacteriota bacterium</name>
    <dbReference type="NCBI Taxonomy" id="2212470"/>
    <lineage>
        <taxon>Bacteria</taxon>
        <taxon>Candidatus Eiseniibacteriota</taxon>
    </lineage>
</organism>